<organism evidence="1">
    <name type="scientific">human gut metagenome</name>
    <dbReference type="NCBI Taxonomy" id="408170"/>
    <lineage>
        <taxon>unclassified sequences</taxon>
        <taxon>metagenomes</taxon>
        <taxon>organismal metagenomes</taxon>
    </lineage>
</organism>
<gene>
    <name evidence="1" type="ORF">OBE_06872</name>
</gene>
<dbReference type="EMBL" id="AJWZ01004730">
    <property type="protein sequence ID" value="EKC64588.1"/>
    <property type="molecule type" value="Genomic_DNA"/>
</dbReference>
<name>K1T4C8_9ZZZZ</name>
<comment type="caution">
    <text evidence="1">The sequence shown here is derived from an EMBL/GenBank/DDBJ whole genome shotgun (WGS) entry which is preliminary data.</text>
</comment>
<protein>
    <recommendedName>
        <fullName evidence="2">HipA-like C-terminal domain-containing protein</fullName>
    </recommendedName>
</protein>
<accession>K1T4C8</accession>
<evidence type="ECO:0000313" key="1">
    <source>
        <dbReference type="EMBL" id="EKC64588.1"/>
    </source>
</evidence>
<reference evidence="1" key="1">
    <citation type="journal article" date="2013" name="Environ. Microbiol.">
        <title>Microbiota from the distal guts of lean and obese adolescents exhibit partial functional redundancy besides clear differences in community structure.</title>
        <authorList>
            <person name="Ferrer M."/>
            <person name="Ruiz A."/>
            <person name="Lanza F."/>
            <person name="Haange S.B."/>
            <person name="Oberbach A."/>
            <person name="Till H."/>
            <person name="Bargiela R."/>
            <person name="Campoy C."/>
            <person name="Segura M.T."/>
            <person name="Richter M."/>
            <person name="von Bergen M."/>
            <person name="Seifert J."/>
            <person name="Suarez A."/>
        </authorList>
    </citation>
    <scope>NUCLEOTIDE SEQUENCE</scope>
</reference>
<proteinExistence type="predicted"/>
<dbReference type="Gene3D" id="1.10.1070.20">
    <property type="match status" value="1"/>
</dbReference>
<sequence>MDKLYNELIGEALAKKVHLSCAHYDLAEFNNTIGVYSENIFKPNDKYLSMENILKAYFGKTCNLSIKNNLEDIWIAIDNYYQNTSIKKTLMTEITDLFIFDILIGNPDRHIENYGICENEDTIHLSKIIDNENMLSPISIVSAGYSISIDESDYFCSEDNLNYNYNTISKFLYYSSREYLNVLEKRLDLISENEIENILQSIEERLNAPIIPNIRNNIKNRFEKNYSMIFNTIKSYKNSNKIKTLKNISN</sequence>
<evidence type="ECO:0008006" key="2">
    <source>
        <dbReference type="Google" id="ProtNLM"/>
    </source>
</evidence>
<dbReference type="AlphaFoldDB" id="K1T4C8"/>